<evidence type="ECO:0000256" key="2">
    <source>
        <dbReference type="SAM" id="MobiDB-lite"/>
    </source>
</evidence>
<comment type="caution">
    <text evidence="3">The sequence shown here is derived from an EMBL/GenBank/DDBJ whole genome shotgun (WGS) entry which is preliminary data.</text>
</comment>
<dbReference type="PANTHER" id="PTHR31500">
    <property type="entry name" value="AT-HOOK MOTIF NUCLEAR-LOCALIZED PROTEIN 9"/>
    <property type="match status" value="1"/>
</dbReference>
<keyword evidence="1" id="KW-0805">Transcription regulation</keyword>
<organism evidence="3 4">
    <name type="scientific">Trifolium pratense</name>
    <name type="common">Red clover</name>
    <dbReference type="NCBI Taxonomy" id="57577"/>
    <lineage>
        <taxon>Eukaryota</taxon>
        <taxon>Viridiplantae</taxon>
        <taxon>Streptophyta</taxon>
        <taxon>Embryophyta</taxon>
        <taxon>Tracheophyta</taxon>
        <taxon>Spermatophyta</taxon>
        <taxon>Magnoliopsida</taxon>
        <taxon>eudicotyledons</taxon>
        <taxon>Gunneridae</taxon>
        <taxon>Pentapetalae</taxon>
        <taxon>rosids</taxon>
        <taxon>fabids</taxon>
        <taxon>Fabales</taxon>
        <taxon>Fabaceae</taxon>
        <taxon>Papilionoideae</taxon>
        <taxon>50 kb inversion clade</taxon>
        <taxon>NPAAA clade</taxon>
        <taxon>Hologalegina</taxon>
        <taxon>IRL clade</taxon>
        <taxon>Trifolieae</taxon>
        <taxon>Trifolium</taxon>
    </lineage>
</organism>
<accession>A0A2K3MM68</accession>
<dbReference type="InterPro" id="IPR017956">
    <property type="entry name" value="AT_hook_DNA-bd_motif"/>
</dbReference>
<feature type="compositionally biased region" description="Low complexity" evidence="2">
    <location>
        <begin position="49"/>
        <end position="61"/>
    </location>
</feature>
<reference evidence="3 4" key="1">
    <citation type="journal article" date="2014" name="Am. J. Bot.">
        <title>Genome assembly and annotation for red clover (Trifolium pratense; Fabaceae).</title>
        <authorList>
            <person name="Istvanek J."/>
            <person name="Jaros M."/>
            <person name="Krenek A."/>
            <person name="Repkova J."/>
        </authorList>
    </citation>
    <scope>NUCLEOTIDE SEQUENCE [LARGE SCALE GENOMIC DNA]</scope>
    <source>
        <strain evidence="4">cv. Tatra</strain>
        <tissue evidence="3">Young leaves</tissue>
    </source>
</reference>
<dbReference type="GO" id="GO:0005634">
    <property type="term" value="C:nucleus"/>
    <property type="evidence" value="ECO:0007669"/>
    <property type="project" value="UniProtKB-SubCell"/>
</dbReference>
<feature type="compositionally biased region" description="Polar residues" evidence="2">
    <location>
        <begin position="24"/>
        <end position="40"/>
    </location>
</feature>
<dbReference type="InterPro" id="IPR039605">
    <property type="entry name" value="AHL"/>
</dbReference>
<comment type="subcellular location">
    <subcellularLocation>
        <location evidence="1">Nucleus</location>
    </subcellularLocation>
</comment>
<feature type="compositionally biased region" description="Low complexity" evidence="2">
    <location>
        <begin position="101"/>
        <end position="119"/>
    </location>
</feature>
<comment type="domain">
    <text evidence="1">The PPC domain mediates interactions between AHL proteins.</text>
</comment>
<feature type="compositionally biased region" description="Basic residues" evidence="2">
    <location>
        <begin position="75"/>
        <end position="84"/>
    </location>
</feature>
<protein>
    <recommendedName>
        <fullName evidence="1">AT-hook motif nuclear-localized protein</fullName>
    </recommendedName>
</protein>
<dbReference type="AlphaFoldDB" id="A0A2K3MM68"/>
<evidence type="ECO:0000313" key="3">
    <source>
        <dbReference type="EMBL" id="PNX91854.1"/>
    </source>
</evidence>
<evidence type="ECO:0000256" key="1">
    <source>
        <dbReference type="RuleBase" id="RU367031"/>
    </source>
</evidence>
<name>A0A2K3MM68_TRIPR</name>
<dbReference type="EMBL" id="ASHM01010060">
    <property type="protein sequence ID" value="PNX91854.1"/>
    <property type="molecule type" value="Genomic_DNA"/>
</dbReference>
<dbReference type="Proteomes" id="UP000236291">
    <property type="component" value="Unassembled WGS sequence"/>
</dbReference>
<keyword evidence="1" id="KW-0804">Transcription</keyword>
<reference evidence="3 4" key="2">
    <citation type="journal article" date="2017" name="Front. Plant Sci.">
        <title>Gene Classification and Mining of Molecular Markers Useful in Red Clover (Trifolium pratense) Breeding.</title>
        <authorList>
            <person name="Istvanek J."/>
            <person name="Dluhosova J."/>
            <person name="Dluhos P."/>
            <person name="Patkova L."/>
            <person name="Nedelnik J."/>
            <person name="Repkova J."/>
        </authorList>
    </citation>
    <scope>NUCLEOTIDE SEQUENCE [LARGE SCALE GENOMIC DNA]</scope>
    <source>
        <strain evidence="4">cv. Tatra</strain>
        <tissue evidence="3">Young leaves</tissue>
    </source>
</reference>
<proteinExistence type="predicted"/>
<gene>
    <name evidence="3" type="ORF">L195_g014979</name>
</gene>
<sequence length="231" mass="23881">MDSRSPQQQPPPQQSTIMVGPTSYAPTNTSMISPNSSATNLMAPATARFPFSSSQQSEPFSVTHDAPPSSPSTLAKKKRGRPRKYSPDGNIALGLAPTRVSSPAAATSASAGDSGNADAPPKKHRGRPPGSGKKQLDALGAGGTGFTPHVIVVESGEIGPRTVVILSAVGAISCVTLRQPTLSGGVARYEELRMFCTCPSPLSSICLANLWGSNSSEPSFFAVLLVLVISH</sequence>
<dbReference type="ExpressionAtlas" id="A0A2K3MM68">
    <property type="expression patterns" value="baseline"/>
</dbReference>
<evidence type="ECO:0000313" key="4">
    <source>
        <dbReference type="Proteomes" id="UP000236291"/>
    </source>
</evidence>
<dbReference type="SMART" id="SM00384">
    <property type="entry name" value="AT_hook"/>
    <property type="match status" value="2"/>
</dbReference>
<keyword evidence="1" id="KW-0539">Nucleus</keyword>
<comment type="function">
    <text evidence="1">Transcription factor that specifically binds AT-rich DNA sequences related to the nuclear matrix attachment regions (MARs).</text>
</comment>
<keyword evidence="1 3" id="KW-0238">DNA-binding</keyword>
<dbReference type="GO" id="GO:0003680">
    <property type="term" value="F:minor groove of adenine-thymine-rich DNA binding"/>
    <property type="evidence" value="ECO:0007669"/>
    <property type="project" value="UniProtKB-UniRule"/>
</dbReference>
<dbReference type="PANTHER" id="PTHR31500:SF51">
    <property type="entry name" value="AT-HOOK MOTIF NUCLEAR-LOCALIZED PROTEIN 8"/>
    <property type="match status" value="1"/>
</dbReference>
<feature type="region of interest" description="Disordered" evidence="2">
    <location>
        <begin position="1"/>
        <end position="141"/>
    </location>
</feature>